<gene>
    <name evidence="1" type="ORF">EV670_3034</name>
</gene>
<reference evidence="1 2" key="1">
    <citation type="submission" date="2019-02" db="EMBL/GenBank/DDBJ databases">
        <title>Genomic Encyclopedia of Type Strains, Phase IV (KMG-IV): sequencing the most valuable type-strain genomes for metagenomic binning, comparative biology and taxonomic classification.</title>
        <authorList>
            <person name="Goeker M."/>
        </authorList>
    </citation>
    <scope>NUCLEOTIDE SEQUENCE [LARGE SCALE GENOMIC DNA]</scope>
    <source>
        <strain evidence="1 2">DSM 19570</strain>
    </source>
</reference>
<dbReference type="InterPro" id="IPR007396">
    <property type="entry name" value="TR_PAI2-type"/>
</dbReference>
<evidence type="ECO:0000313" key="1">
    <source>
        <dbReference type="EMBL" id="RZT95283.1"/>
    </source>
</evidence>
<evidence type="ECO:0000313" key="2">
    <source>
        <dbReference type="Proteomes" id="UP000293671"/>
    </source>
</evidence>
<dbReference type="AlphaFoldDB" id="A0A4Q7VGV7"/>
<dbReference type="OrthoDB" id="9794948at2"/>
<protein>
    <submittedName>
        <fullName evidence="1">PaiB family negative transcriptional regulator</fullName>
    </submittedName>
</protein>
<accession>A0A4Q7VGV7</accession>
<proteinExistence type="predicted"/>
<keyword evidence="2" id="KW-1185">Reference proteome</keyword>
<sequence length="205" mass="22234">MYQPAHFRLDDPTIRNALLKAHPLATLVVATPDGLVANHLPLMLDVERNVLRGHVARANPLWQSAIQGSALAVFQGPQAYISPSGYPSKREHGKVVPTWNYAVVHVHGPLRFFDDVQQLHALVSTLTKTHEAAQAQPWKPSDAPTDFIAANLRAIVGLELTIERIDAKWKVSQNRNEADAQGAAAALEAGGHADSAALIRAHRPG</sequence>
<dbReference type="PANTHER" id="PTHR35802">
    <property type="entry name" value="PROTEASE SYNTHASE AND SPORULATION PROTEIN PAI 2"/>
    <property type="match status" value="1"/>
</dbReference>
<dbReference type="PANTHER" id="PTHR35802:SF1">
    <property type="entry name" value="PROTEASE SYNTHASE AND SPORULATION PROTEIN PAI 2"/>
    <property type="match status" value="1"/>
</dbReference>
<dbReference type="PIRSF" id="PIRSF010372">
    <property type="entry name" value="PaiB"/>
    <property type="match status" value="1"/>
</dbReference>
<dbReference type="Pfam" id="PF04299">
    <property type="entry name" value="FMN_bind_2"/>
    <property type="match status" value="1"/>
</dbReference>
<dbReference type="Proteomes" id="UP000293671">
    <property type="component" value="Unassembled WGS sequence"/>
</dbReference>
<comment type="caution">
    <text evidence="1">The sequence shown here is derived from an EMBL/GenBank/DDBJ whole genome shotgun (WGS) entry which is preliminary data.</text>
</comment>
<organism evidence="1 2">
    <name type="scientific">Rivibacter subsaxonicus</name>
    <dbReference type="NCBI Taxonomy" id="457575"/>
    <lineage>
        <taxon>Bacteria</taxon>
        <taxon>Pseudomonadati</taxon>
        <taxon>Pseudomonadota</taxon>
        <taxon>Betaproteobacteria</taxon>
        <taxon>Burkholderiales</taxon>
        <taxon>Rivibacter</taxon>
    </lineage>
</organism>
<dbReference type="SUPFAM" id="SSF50475">
    <property type="entry name" value="FMN-binding split barrel"/>
    <property type="match status" value="1"/>
</dbReference>
<dbReference type="Gene3D" id="2.30.110.10">
    <property type="entry name" value="Electron Transport, Fmn-binding Protein, Chain A"/>
    <property type="match status" value="1"/>
</dbReference>
<name>A0A4Q7VGV7_9BURK</name>
<dbReference type="EMBL" id="SHKP01000007">
    <property type="protein sequence ID" value="RZT95283.1"/>
    <property type="molecule type" value="Genomic_DNA"/>
</dbReference>
<dbReference type="InterPro" id="IPR012349">
    <property type="entry name" value="Split_barrel_FMN-bd"/>
</dbReference>
<dbReference type="RefSeq" id="WP_130433569.1">
    <property type="nucleotide sequence ID" value="NZ_SHKP01000007.1"/>
</dbReference>